<dbReference type="InterPro" id="IPR043700">
    <property type="entry name" value="DSD"/>
</dbReference>
<evidence type="ECO:0000313" key="3">
    <source>
        <dbReference type="EMBL" id="NKY01967.1"/>
    </source>
</evidence>
<dbReference type="PANTHER" id="PTHR12110:SF21">
    <property type="entry name" value="XYLOSE ISOMERASE-LIKE TIM BARREL DOMAIN-CONTAINING PROTEIN"/>
    <property type="match status" value="1"/>
</dbReference>
<keyword evidence="1" id="KW-0479">Metal-binding</keyword>
<comment type="function">
    <text evidence="1">Catalyzes the conversion of 3-dehydroshikimate to protocatechuate (3,4-dihydroxybenzoate), a common intermediate of quinate and shikimate degradation pathways.</text>
</comment>
<feature type="domain" description="VOC" evidence="2">
    <location>
        <begin position="470"/>
        <end position="617"/>
    </location>
</feature>
<gene>
    <name evidence="3" type="ORF">HGA05_10310</name>
</gene>
<dbReference type="GO" id="GO:0046279">
    <property type="term" value="P:3,4-dihydroxybenzoate biosynthetic process"/>
    <property type="evidence" value="ECO:0007669"/>
    <property type="project" value="UniProtKB-UniRule"/>
</dbReference>
<feature type="binding site" evidence="1">
    <location>
        <position position="473"/>
    </location>
    <ligand>
        <name>Mg(2+)</name>
        <dbReference type="ChEBI" id="CHEBI:18420"/>
    </ligand>
</feature>
<feature type="binding site" evidence="1">
    <location>
        <position position="551"/>
    </location>
    <ligand>
        <name>Mg(2+)</name>
        <dbReference type="ChEBI" id="CHEBI:18420"/>
    </ligand>
</feature>
<organism evidence="3 4">
    <name type="scientific">Gordonia polyisoprenivorans</name>
    <dbReference type="NCBI Taxonomy" id="84595"/>
    <lineage>
        <taxon>Bacteria</taxon>
        <taxon>Bacillati</taxon>
        <taxon>Actinomycetota</taxon>
        <taxon>Actinomycetes</taxon>
        <taxon>Mycobacteriales</taxon>
        <taxon>Gordoniaceae</taxon>
        <taxon>Gordonia</taxon>
    </lineage>
</organism>
<dbReference type="InterPro" id="IPR050312">
    <property type="entry name" value="IolE/XylAMocC-like"/>
</dbReference>
<dbReference type="SUPFAM" id="SSF54593">
    <property type="entry name" value="Glyoxalase/Bleomycin resistance protein/Dihydroxybiphenyl dioxygenase"/>
    <property type="match status" value="1"/>
</dbReference>
<dbReference type="Gene3D" id="3.10.180.10">
    <property type="entry name" value="2,3-Dihydroxybiphenyl 1,2-Dioxygenase, domain 1"/>
    <property type="match status" value="1"/>
</dbReference>
<protein>
    <recommendedName>
        <fullName evidence="1">3-dehydroshikimate dehydratase</fullName>
        <shortName evidence="1">DSD</shortName>
        <ecNumber evidence="1">4.2.1.118</ecNumber>
    </recommendedName>
</protein>
<evidence type="ECO:0000313" key="4">
    <source>
        <dbReference type="Proteomes" id="UP000563898"/>
    </source>
</evidence>
<sequence length="657" mass="70081">MSLTRTAQTASGAPGSALPLGARTSIATVCLSGTLGDKLDAIAHAGFDGVEIFEPDLIAAPGRPAELARATADRGLAIDLYQPFRDLDSHDPDRFRRNLIRLERKFDVMDDLGCDLLLVCSSPLASAACDDGLLTEQLATAAQLAAARGKRLAYEALAWGYHVNDYRHAAAIVAAVDDPALGTCLDSFHILSRGDDPSGIADLPGDSIFFLQLADAPRMAMDLLQWSRHHRCLPGQGNFDLASFTDHVLAAGYRGPWSLEVFSDVFRHADPVRTARDAHRSLRYLAELVGADRPGSSETIVLQGSSANDEQRRPVTGGIVSIRVAAGPTSAPQLGEVLGAIGFDLSGVDSSTGLQLYRDAELAVVVDPTVGTVWTSPGAPADMPTIAQIGLRSADPEAWAARAAEFDVPVASIAAPGPSSKPEAAVEVVRLDVTDTLAVDLRPALSAGTWQRHFDLVPREPAAVTSLYTGVDHIGIGMSPADWEAAMLLLRSVFGMSVEEGLDVPDAVGTMRSQALTSATESGEPIRLVASLVPSRLDGHGPLRRRGGLTHAAFACDDIIATARACRSRGLITLPIPENYYDDLRARFDLDADRIDALRRYDILYDADETGGEFFHFFTPTIADDLFFEVVCRRGGYRGYGEANSPVRVAAALAFDA</sequence>
<feature type="binding site" evidence="1">
    <location>
        <position position="155"/>
    </location>
    <ligand>
        <name>a divalent metal cation</name>
        <dbReference type="ChEBI" id="CHEBI:60240"/>
        <note>catalytic</note>
    </ligand>
</feature>
<comment type="cofactor">
    <cofactor evidence="1">
        <name>a divalent metal cation</name>
        <dbReference type="ChEBI" id="CHEBI:60240"/>
    </cofactor>
</comment>
<dbReference type="InterPro" id="IPR029068">
    <property type="entry name" value="Glyas_Bleomycin-R_OHBP_Dase"/>
</dbReference>
<dbReference type="Gene3D" id="3.20.20.150">
    <property type="entry name" value="Divalent-metal-dependent TIM barrel enzymes"/>
    <property type="match status" value="1"/>
</dbReference>
<reference evidence="3 4" key="1">
    <citation type="submission" date="2020-04" db="EMBL/GenBank/DDBJ databases">
        <title>MicrobeNet Type strains.</title>
        <authorList>
            <person name="Nicholson A.C."/>
        </authorList>
    </citation>
    <scope>NUCLEOTIDE SEQUENCE [LARGE SCALE GENOMIC DNA]</scope>
    <source>
        <strain evidence="3 4">ATCC BAA-14</strain>
    </source>
</reference>
<dbReference type="AlphaFoldDB" id="A0A846WLE0"/>
<dbReference type="GO" id="GO:0016853">
    <property type="term" value="F:isomerase activity"/>
    <property type="evidence" value="ECO:0007669"/>
    <property type="project" value="UniProtKB-KW"/>
</dbReference>
<accession>A0A846WLE0</accession>
<dbReference type="Proteomes" id="UP000563898">
    <property type="component" value="Unassembled WGS sequence"/>
</dbReference>
<comment type="caution">
    <text evidence="3">The sequence shown here is derived from an EMBL/GenBank/DDBJ whole genome shotgun (WGS) entry which is preliminary data.</text>
</comment>
<comment type="similarity">
    <text evidence="1">Belongs to the bacterial two-domain DSD family.</text>
</comment>
<evidence type="ECO:0000259" key="2">
    <source>
        <dbReference type="PROSITE" id="PS51819"/>
    </source>
</evidence>
<dbReference type="Pfam" id="PF01261">
    <property type="entry name" value="AP_endonuc_2"/>
    <property type="match status" value="1"/>
</dbReference>
<name>A0A846WLE0_9ACTN</name>
<keyword evidence="3" id="KW-0413">Isomerase</keyword>
<dbReference type="EMBL" id="JAAXPC010000005">
    <property type="protein sequence ID" value="NKY01967.1"/>
    <property type="molecule type" value="Genomic_DNA"/>
</dbReference>
<dbReference type="UniPathway" id="UPA00088"/>
<dbReference type="HAMAP" id="MF_02238">
    <property type="entry name" value="DSD"/>
    <property type="match status" value="1"/>
</dbReference>
<keyword evidence="1" id="KW-0456">Lyase</keyword>
<dbReference type="RefSeq" id="WP_006370381.1">
    <property type="nucleotide sequence ID" value="NZ_JAAXPC010000005.1"/>
</dbReference>
<dbReference type="EC" id="4.2.1.118" evidence="1"/>
<comment type="catalytic activity">
    <reaction evidence="1">
        <text>3-dehydroshikimate = 3,4-dihydroxybenzoate + H2O</text>
        <dbReference type="Rhea" id="RHEA:24848"/>
        <dbReference type="ChEBI" id="CHEBI:15377"/>
        <dbReference type="ChEBI" id="CHEBI:16630"/>
        <dbReference type="ChEBI" id="CHEBI:36241"/>
        <dbReference type="EC" id="4.2.1.118"/>
    </reaction>
</comment>
<dbReference type="PANTHER" id="PTHR12110">
    <property type="entry name" value="HYDROXYPYRUVATE ISOMERASE"/>
    <property type="match status" value="1"/>
</dbReference>
<dbReference type="InterPro" id="IPR013022">
    <property type="entry name" value="Xyl_isomerase-like_TIM-brl"/>
</dbReference>
<dbReference type="PROSITE" id="PS51819">
    <property type="entry name" value="VOC"/>
    <property type="match status" value="1"/>
</dbReference>
<keyword evidence="3" id="KW-0670">Pyruvate</keyword>
<proteinExistence type="inferred from homology"/>
<feature type="binding site" evidence="1">
    <location>
        <position position="186"/>
    </location>
    <ligand>
        <name>a divalent metal cation</name>
        <dbReference type="ChEBI" id="CHEBI:60240"/>
        <note>catalytic</note>
    </ligand>
</feature>
<evidence type="ECO:0000256" key="1">
    <source>
        <dbReference type="HAMAP-Rule" id="MF_02238"/>
    </source>
</evidence>
<dbReference type="SUPFAM" id="SSF51658">
    <property type="entry name" value="Xylose isomerase-like"/>
    <property type="match status" value="1"/>
</dbReference>
<dbReference type="InterPro" id="IPR037523">
    <property type="entry name" value="VOC_core"/>
</dbReference>
<comment type="pathway">
    <text evidence="1">Aromatic compound metabolism; 3,4-dihydroxybenzoate biosynthesis.</text>
</comment>
<dbReference type="GO" id="GO:0046565">
    <property type="term" value="F:3-dehydroshikimate dehydratase activity"/>
    <property type="evidence" value="ECO:0007669"/>
    <property type="project" value="UniProtKB-UniRule"/>
</dbReference>
<feature type="binding site" evidence="1">
    <location>
        <position position="260"/>
    </location>
    <ligand>
        <name>a divalent metal cation</name>
        <dbReference type="ChEBI" id="CHEBI:60240"/>
        <note>catalytic</note>
    </ligand>
</feature>
<dbReference type="InterPro" id="IPR036237">
    <property type="entry name" value="Xyl_isomerase-like_sf"/>
</dbReference>
<dbReference type="GO" id="GO:0046872">
    <property type="term" value="F:metal ion binding"/>
    <property type="evidence" value="ECO:0007669"/>
    <property type="project" value="UniProtKB-UniRule"/>
</dbReference>
<feature type="binding site" evidence="1">
    <location>
        <position position="629"/>
    </location>
    <ligand>
        <name>Mg(2+)</name>
        <dbReference type="ChEBI" id="CHEBI:18420"/>
    </ligand>
</feature>
<feature type="binding site" evidence="1">
    <location>
        <position position="212"/>
    </location>
    <ligand>
        <name>a divalent metal cation</name>
        <dbReference type="ChEBI" id="CHEBI:60240"/>
        <note>catalytic</note>
    </ligand>
</feature>